<name>A0A514A0A8_9CAUD</name>
<dbReference type="Proteomes" id="UP000318298">
    <property type="component" value="Segment"/>
</dbReference>
<dbReference type="EMBL" id="MK838113">
    <property type="protein sequence ID" value="QDH46704.1"/>
    <property type="molecule type" value="Genomic_DNA"/>
</dbReference>
<evidence type="ECO:0000313" key="1">
    <source>
        <dbReference type="EMBL" id="QDH46704.1"/>
    </source>
</evidence>
<evidence type="ECO:0000313" key="2">
    <source>
        <dbReference type="Proteomes" id="UP000318298"/>
    </source>
</evidence>
<keyword evidence="2" id="KW-1185">Reference proteome</keyword>
<gene>
    <name evidence="1" type="ORF">LAh7_8</name>
</gene>
<sequence length="90" mass="10353">MIYQDSPEYLECCQITAGYEAAFRRGDRAAVIAIVDAEIAYLEKLPPQTPMWCRPGNPWVDAGTMLNLARQRRARYDNTNARGDRWPYRG</sequence>
<proteinExistence type="predicted"/>
<accession>A0A514A0A8</accession>
<reference evidence="1 2" key="1">
    <citation type="submission" date="2019-04" db="EMBL/GenBank/DDBJ databases">
        <title>Novel bacteriophages capable of disrupting biofilms from clinical strains of Aeromonas hydrophila with intrinsic antibiotic resistance.</title>
        <authorList>
            <person name="Kabwe M."/>
            <person name="Brown T.L."/>
            <person name="Speirs L."/>
            <person name="Ku H."/>
            <person name="Leach M."/>
            <person name="Chan H.T."/>
            <person name="Petrovski S."/>
            <person name="Lock P."/>
            <person name="Tucci J."/>
        </authorList>
    </citation>
    <scope>NUCLEOTIDE SEQUENCE [LARGE SCALE GENOMIC DNA]</scope>
</reference>
<organism evidence="1 2">
    <name type="scientific">Aeromonas phage LAh_7</name>
    <dbReference type="NCBI Taxonomy" id="2591031"/>
    <lineage>
        <taxon>Viruses</taxon>
        <taxon>Duplodnaviria</taxon>
        <taxon>Heunggongvirae</taxon>
        <taxon>Uroviricota</taxon>
        <taxon>Caudoviricetes</taxon>
        <taxon>Casjensviridae</taxon>
        <taxon>Sharonstreetvirus</taxon>
        <taxon>Sharonstreetvirus LAh7</taxon>
    </lineage>
</organism>
<protein>
    <submittedName>
        <fullName evidence="1">Uncharacterized protein</fullName>
    </submittedName>
</protein>